<name>S5G4I4_9TRYP</name>
<reference evidence="10" key="2">
    <citation type="submission" date="2013-01" db="EMBL/GenBank/DDBJ databases">
        <authorList>
            <person name="Hall J.P.J."/>
            <person name="Barry J.D."/>
        </authorList>
    </citation>
    <scope>NUCLEOTIDE SEQUENCE</scope>
    <source>
        <strain evidence="10">TREU927/4 GUTat 10.1</strain>
    </source>
</reference>
<dbReference type="Pfam" id="PF00913">
    <property type="entry name" value="Trypan_glycop"/>
    <property type="match status" value="1"/>
</dbReference>
<dbReference type="Gene3D" id="4.10.110.20">
    <property type="entry name" value="Variant surface glycoprotein MITAT 1.2, VSG 221, C-terminal domain"/>
    <property type="match status" value="1"/>
</dbReference>
<comment type="subcellular location">
    <subcellularLocation>
        <location evidence="2">Cell membrane</location>
        <topology evidence="2">Lipid-anchor</topology>
        <topology evidence="2">GPI-anchor</topology>
    </subcellularLocation>
</comment>
<keyword evidence="4" id="KW-0336">GPI-anchor</keyword>
<dbReference type="SUPFAM" id="SSF58087">
    <property type="entry name" value="Variant surface glycoprotein (N-terminal domain)"/>
    <property type="match status" value="1"/>
</dbReference>
<keyword evidence="8" id="KW-0732">Signal</keyword>
<gene>
    <name evidence="10" type="primary">VSG</name>
</gene>
<proteinExistence type="evidence at transcript level"/>
<evidence type="ECO:0000256" key="5">
    <source>
        <dbReference type="ARBA" id="ARBA00023136"/>
    </source>
</evidence>
<evidence type="ECO:0000259" key="9">
    <source>
        <dbReference type="Pfam" id="PF00913"/>
    </source>
</evidence>
<dbReference type="GO" id="GO:0098552">
    <property type="term" value="C:side of membrane"/>
    <property type="evidence" value="ECO:0007669"/>
    <property type="project" value="UniProtKB-KW"/>
</dbReference>
<protein>
    <submittedName>
        <fullName evidence="10">Variant surface glycoprotein</fullName>
    </submittedName>
</protein>
<evidence type="ECO:0000256" key="8">
    <source>
        <dbReference type="SAM" id="SignalP"/>
    </source>
</evidence>
<evidence type="ECO:0000256" key="1">
    <source>
        <dbReference type="ARBA" id="ARBA00002523"/>
    </source>
</evidence>
<feature type="chain" id="PRO_5004528791" evidence="8">
    <location>
        <begin position="34"/>
        <end position="511"/>
    </location>
</feature>
<accession>S5G4I4</accession>
<evidence type="ECO:0000313" key="10">
    <source>
        <dbReference type="EMBL" id="AGQ50133.1"/>
    </source>
</evidence>
<evidence type="ECO:0000256" key="3">
    <source>
        <dbReference type="ARBA" id="ARBA00022475"/>
    </source>
</evidence>
<keyword evidence="5" id="KW-0472">Membrane</keyword>
<dbReference type="GO" id="GO:0042783">
    <property type="term" value="P:symbiont-mediated evasion of host immune response"/>
    <property type="evidence" value="ECO:0007669"/>
    <property type="project" value="InterPro"/>
</dbReference>
<keyword evidence="3" id="KW-1003">Cell membrane</keyword>
<organism evidence="10">
    <name type="scientific">Trypanosoma brucei</name>
    <dbReference type="NCBI Taxonomy" id="5691"/>
    <lineage>
        <taxon>Eukaryota</taxon>
        <taxon>Discoba</taxon>
        <taxon>Euglenozoa</taxon>
        <taxon>Kinetoplastea</taxon>
        <taxon>Metakinetoplastina</taxon>
        <taxon>Trypanosomatida</taxon>
        <taxon>Trypanosomatidae</taxon>
        <taxon>Trypanosoma</taxon>
    </lineage>
</organism>
<dbReference type="InterPro" id="IPR001812">
    <property type="entry name" value="Trypano_VSG_A_N_dom"/>
</dbReference>
<feature type="domain" description="Trypanosome variant surface glycoprotein A-type N-terminal" evidence="9">
    <location>
        <begin position="24"/>
        <end position="382"/>
    </location>
</feature>
<dbReference type="EMBL" id="KC434789">
    <property type="protein sequence ID" value="AGQ50133.1"/>
    <property type="molecule type" value="mRNA"/>
</dbReference>
<dbReference type="Gene3D" id="3.90.150.10">
    <property type="entry name" value="Variant Surface Glycoprotein, subunit A domain 1"/>
    <property type="match status" value="1"/>
</dbReference>
<dbReference type="AlphaFoldDB" id="S5G4I4"/>
<dbReference type="VEuPathDB" id="TriTrypDB:Tb11.0660"/>
<keyword evidence="6" id="KW-0325">Glycoprotein</keyword>
<evidence type="ECO:0000256" key="4">
    <source>
        <dbReference type="ARBA" id="ARBA00022622"/>
    </source>
</evidence>
<dbReference type="GO" id="GO:0005886">
    <property type="term" value="C:plasma membrane"/>
    <property type="evidence" value="ECO:0007669"/>
    <property type="project" value="UniProtKB-SubCell"/>
</dbReference>
<evidence type="ECO:0000256" key="6">
    <source>
        <dbReference type="ARBA" id="ARBA00023180"/>
    </source>
</evidence>
<dbReference type="SUPFAM" id="SSF118251">
    <property type="entry name" value="Variant surface glycoprotein MITAT 1.2, VSG 221, C-terminal domain"/>
    <property type="match status" value="1"/>
</dbReference>
<dbReference type="VEuPathDB" id="TriTrypDB:Tb427_000246800"/>
<evidence type="ECO:0000256" key="7">
    <source>
        <dbReference type="ARBA" id="ARBA00023288"/>
    </source>
</evidence>
<sequence length="511" mass="54158">MLDFLEQVAEATMSLTALVKLLVFTTAVLQTEASHSAINEAKVTALCTVANQLSKTGEVAAYKYNQLKEAALASVQAAAVAHQAAASTQDFNTSALYKAIALGAEKCLEDTLNDITTLTPLAIKAVTNGAKTAGHIAELTELLRKATKMRSAGAGYCLGSATTATEANSVTDLSCPPEFIEAAQPTESLDKTILTAGGYSNLDGEATFESNTGQTSCGFLIGSNGNAANFWMAQTPPAQSVMAGFMTLKPHNSANSEKATLTKLNAGAEAGKFSSPDSTPKKVFNAITDLTTHSVAGCGRTADEVLAQVAEGNSALEILTDVLASQPNYKAEGAAMAAAKAIRKTAAEGADSGIGEKIKDKIKQARTERLEGAQVTTKQLKDAQQPQGARRSLLLSHLNKRQQLAKLASQLTAEKSKHQSASKQLPNADACKSKTGDDCKDGCRWEGTGDNKQCVVDKTYKPKQEEGAKDNKVTNTQEAILLSLTRPLFCLQFRFFNFPLPLKRILLLENF</sequence>
<keyword evidence="7" id="KW-0449">Lipoprotein</keyword>
<reference evidence="10" key="1">
    <citation type="journal article" date="2013" name="PLoS Pathog.">
        <title>Mosaic VSGs and the Scale of Trypanosoma brucei Antigenic Variation.</title>
        <authorList>
            <person name="Hall J.P."/>
            <person name="Wang H."/>
            <person name="Barry J.D."/>
        </authorList>
    </citation>
    <scope>NUCLEOTIDE SEQUENCE</scope>
    <source>
        <strain evidence="10">TREU927/4 GUTat 10.1</strain>
    </source>
</reference>
<evidence type="ECO:0000256" key="2">
    <source>
        <dbReference type="ARBA" id="ARBA00004609"/>
    </source>
</evidence>
<dbReference type="InterPro" id="IPR027446">
    <property type="entry name" value="VSG_C_dom_sf"/>
</dbReference>
<feature type="signal peptide" evidence="8">
    <location>
        <begin position="1"/>
        <end position="33"/>
    </location>
</feature>
<comment type="function">
    <text evidence="1">VSG forms a coat on the surface of the parasite. The trypanosome evades the immune response of the host by expressing a series of antigenically distinct VSGs from an estimated 1000 VSG genes.</text>
</comment>